<dbReference type="Gramene" id="ONI27328">
    <property type="protein sequence ID" value="ONI27328"/>
    <property type="gene ID" value="PRUPE_1G080300"/>
</dbReference>
<comment type="catalytic activity">
    <reaction evidence="1">
        <text>Random endo-hydrolysis of N-acetyl-beta-D-glucosaminide (1-&gt;4)-beta-linkages in chitin and chitodextrins.</text>
        <dbReference type="EC" id="3.2.1.14"/>
    </reaction>
</comment>
<dbReference type="GO" id="GO:0000272">
    <property type="term" value="P:polysaccharide catabolic process"/>
    <property type="evidence" value="ECO:0007669"/>
    <property type="project" value="UniProtKB-KW"/>
</dbReference>
<organism evidence="10 11">
    <name type="scientific">Prunus persica</name>
    <name type="common">Peach</name>
    <name type="synonym">Amygdalus persica</name>
    <dbReference type="NCBI Taxonomy" id="3760"/>
    <lineage>
        <taxon>Eukaryota</taxon>
        <taxon>Viridiplantae</taxon>
        <taxon>Streptophyta</taxon>
        <taxon>Embryophyta</taxon>
        <taxon>Tracheophyta</taxon>
        <taxon>Spermatophyta</taxon>
        <taxon>Magnoliopsida</taxon>
        <taxon>eudicotyledons</taxon>
        <taxon>Gunneridae</taxon>
        <taxon>Pentapetalae</taxon>
        <taxon>rosids</taxon>
        <taxon>fabids</taxon>
        <taxon>Rosales</taxon>
        <taxon>Rosaceae</taxon>
        <taxon>Amygdaloideae</taxon>
        <taxon>Amygdaleae</taxon>
        <taxon>Prunus</taxon>
    </lineage>
</organism>
<dbReference type="EMBL" id="CM007651">
    <property type="protein sequence ID" value="ONI27328.1"/>
    <property type="molecule type" value="Genomic_DNA"/>
</dbReference>
<keyword evidence="4" id="KW-0378">Hydrolase</keyword>
<dbReference type="GO" id="GO:0008843">
    <property type="term" value="F:endochitinase activity"/>
    <property type="evidence" value="ECO:0007669"/>
    <property type="project" value="UniProtKB-EC"/>
</dbReference>
<dbReference type="GO" id="GO:0006032">
    <property type="term" value="P:chitin catabolic process"/>
    <property type="evidence" value="ECO:0007669"/>
    <property type="project" value="UniProtKB-KW"/>
</dbReference>
<dbReference type="CDD" id="cd00035">
    <property type="entry name" value="ChtBD1"/>
    <property type="match status" value="1"/>
</dbReference>
<feature type="signal peptide" evidence="9">
    <location>
        <begin position="1"/>
        <end position="22"/>
    </location>
</feature>
<keyword evidence="9" id="KW-0732">Signal</keyword>
<evidence type="ECO:0000256" key="2">
    <source>
        <dbReference type="ARBA" id="ARBA00012729"/>
    </source>
</evidence>
<dbReference type="GO" id="GO:0008061">
    <property type="term" value="F:chitin binding"/>
    <property type="evidence" value="ECO:0007669"/>
    <property type="project" value="UniProtKB-KW"/>
</dbReference>
<keyword evidence="11" id="KW-1185">Reference proteome</keyword>
<evidence type="ECO:0000256" key="9">
    <source>
        <dbReference type="SAM" id="SignalP"/>
    </source>
</evidence>
<dbReference type="PANTHER" id="PTHR22595:SF197">
    <property type="entry name" value="CHITINASE FAMILY PROTEIN"/>
    <property type="match status" value="1"/>
</dbReference>
<dbReference type="SUPFAM" id="SSF57016">
    <property type="entry name" value="Plant lectins/antimicrobial peptides"/>
    <property type="match status" value="1"/>
</dbReference>
<dbReference type="STRING" id="3760.A0A251QU83"/>
<dbReference type="AlphaFoldDB" id="A0A251QU83"/>
<protein>
    <recommendedName>
        <fullName evidence="2">chitinase</fullName>
        <ecNumber evidence="2">3.2.1.14</ecNumber>
    </recommendedName>
</protein>
<sequence length="125" mass="13559">MAFYNTIKHLVSLIALFYVAEAVLKNLTAQSCGCAPEICCSQYGDCGSGDGYWGQGYKEGPCTSSGGSTTTTPRSNGSGGSSVADIVTPEFFNRIINQVFRPSFYESKIKANWSKYMIWALIVQV</sequence>
<keyword evidence="7" id="KW-0326">Glycosidase</keyword>
<evidence type="ECO:0000256" key="3">
    <source>
        <dbReference type="ARBA" id="ARBA00022669"/>
    </source>
</evidence>
<evidence type="ECO:0000256" key="1">
    <source>
        <dbReference type="ARBA" id="ARBA00000822"/>
    </source>
</evidence>
<evidence type="ECO:0000313" key="10">
    <source>
        <dbReference type="EMBL" id="ONI27328.1"/>
    </source>
</evidence>
<evidence type="ECO:0000256" key="4">
    <source>
        <dbReference type="ARBA" id="ARBA00022801"/>
    </source>
</evidence>
<dbReference type="Proteomes" id="UP000006882">
    <property type="component" value="Chromosome G1"/>
</dbReference>
<dbReference type="EC" id="3.2.1.14" evidence="2"/>
<reference evidence="10 11" key="1">
    <citation type="journal article" date="2013" name="Nat. Genet.">
        <title>The high-quality draft genome of peach (Prunus persica) identifies unique patterns of genetic diversity, domestication and genome evolution.</title>
        <authorList>
            <consortium name="International Peach Genome Initiative"/>
            <person name="Verde I."/>
            <person name="Abbott A.G."/>
            <person name="Scalabrin S."/>
            <person name="Jung S."/>
            <person name="Shu S."/>
            <person name="Marroni F."/>
            <person name="Zhebentyayeva T."/>
            <person name="Dettori M.T."/>
            <person name="Grimwood J."/>
            <person name="Cattonaro F."/>
            <person name="Zuccolo A."/>
            <person name="Rossini L."/>
            <person name="Jenkins J."/>
            <person name="Vendramin E."/>
            <person name="Meisel L.A."/>
            <person name="Decroocq V."/>
            <person name="Sosinski B."/>
            <person name="Prochnik S."/>
            <person name="Mitros T."/>
            <person name="Policriti A."/>
            <person name="Cipriani G."/>
            <person name="Dondini L."/>
            <person name="Ficklin S."/>
            <person name="Goodstein D.M."/>
            <person name="Xuan P."/>
            <person name="Del Fabbro C."/>
            <person name="Aramini V."/>
            <person name="Copetti D."/>
            <person name="Gonzalez S."/>
            <person name="Horner D.S."/>
            <person name="Falchi R."/>
            <person name="Lucas S."/>
            <person name="Mica E."/>
            <person name="Maldonado J."/>
            <person name="Lazzari B."/>
            <person name="Bielenberg D."/>
            <person name="Pirona R."/>
            <person name="Miculan M."/>
            <person name="Barakat A."/>
            <person name="Testolin R."/>
            <person name="Stella A."/>
            <person name="Tartarini S."/>
            <person name="Tonutti P."/>
            <person name="Arus P."/>
            <person name="Orellana A."/>
            <person name="Wells C."/>
            <person name="Main D."/>
            <person name="Vizzotto G."/>
            <person name="Silva H."/>
            <person name="Salamini F."/>
            <person name="Schmutz J."/>
            <person name="Morgante M."/>
            <person name="Rokhsar D.S."/>
        </authorList>
    </citation>
    <scope>NUCLEOTIDE SEQUENCE [LARGE SCALE GENOMIC DNA]</scope>
    <source>
        <strain evidence="11">cv. Nemared</strain>
    </source>
</reference>
<keyword evidence="5" id="KW-0146">Chitin degradation</keyword>
<dbReference type="InterPro" id="IPR036861">
    <property type="entry name" value="Endochitinase-like_sf"/>
</dbReference>
<evidence type="ECO:0000313" key="11">
    <source>
        <dbReference type="Proteomes" id="UP000006882"/>
    </source>
</evidence>
<keyword evidence="8" id="KW-0624">Polysaccharide degradation</keyword>
<name>A0A251QU83_PRUPE</name>
<proteinExistence type="predicted"/>
<dbReference type="PANTHER" id="PTHR22595">
    <property type="entry name" value="CHITINASE-RELATED"/>
    <property type="match status" value="1"/>
</dbReference>
<accession>A0A251QU83</accession>
<evidence type="ECO:0000256" key="5">
    <source>
        <dbReference type="ARBA" id="ARBA00023024"/>
    </source>
</evidence>
<feature type="chain" id="PRO_5012332122" description="chitinase" evidence="9">
    <location>
        <begin position="23"/>
        <end position="125"/>
    </location>
</feature>
<evidence type="ECO:0000256" key="6">
    <source>
        <dbReference type="ARBA" id="ARBA00023277"/>
    </source>
</evidence>
<keyword evidence="3" id="KW-0147">Chitin-binding</keyword>
<evidence type="ECO:0000256" key="7">
    <source>
        <dbReference type="ARBA" id="ARBA00023295"/>
    </source>
</evidence>
<gene>
    <name evidence="10" type="ORF">PRUPE_1G080300</name>
</gene>
<keyword evidence="6" id="KW-0119">Carbohydrate metabolism</keyword>
<evidence type="ECO:0000256" key="8">
    <source>
        <dbReference type="ARBA" id="ARBA00023326"/>
    </source>
</evidence>